<dbReference type="Proteomes" id="UP001189429">
    <property type="component" value="Unassembled WGS sequence"/>
</dbReference>
<protein>
    <submittedName>
        <fullName evidence="3">Uncharacterized protein</fullName>
    </submittedName>
</protein>
<feature type="coiled-coil region" evidence="1">
    <location>
        <begin position="89"/>
        <end position="123"/>
    </location>
</feature>
<evidence type="ECO:0000256" key="2">
    <source>
        <dbReference type="SAM" id="MobiDB-lite"/>
    </source>
</evidence>
<organism evidence="3 4">
    <name type="scientific">Prorocentrum cordatum</name>
    <dbReference type="NCBI Taxonomy" id="2364126"/>
    <lineage>
        <taxon>Eukaryota</taxon>
        <taxon>Sar</taxon>
        <taxon>Alveolata</taxon>
        <taxon>Dinophyceae</taxon>
        <taxon>Prorocentrales</taxon>
        <taxon>Prorocentraceae</taxon>
        <taxon>Prorocentrum</taxon>
    </lineage>
</organism>
<proteinExistence type="predicted"/>
<keyword evidence="1" id="KW-0175">Coiled coil</keyword>
<feature type="compositionally biased region" description="Basic and acidic residues" evidence="2">
    <location>
        <begin position="191"/>
        <end position="200"/>
    </location>
</feature>
<keyword evidence="4" id="KW-1185">Reference proteome</keyword>
<evidence type="ECO:0000313" key="3">
    <source>
        <dbReference type="EMBL" id="CAK0812890.1"/>
    </source>
</evidence>
<dbReference type="EMBL" id="CAUYUJ010005247">
    <property type="protein sequence ID" value="CAK0812890.1"/>
    <property type="molecule type" value="Genomic_DNA"/>
</dbReference>
<gene>
    <name evidence="3" type="ORF">PCOR1329_LOCUS17030</name>
</gene>
<name>A0ABN9R4Q7_9DINO</name>
<sequence length="254" mass="27035">MEELRSNMRVMQEDCERCSVEAQEASAAQASARALATKARDELDKVSNQLWRSGQQSLEHLEARGRLRGELARSSQDFGALAELEDRSKAAVRSEVEQLQHVVADLEARLRAKSAEIGRLTQANAHAAKDAAAAAARWRALRAECAAALDAGPLGLCMAALRWPPAAAPGTPCSRSADAERVDGLPGHTDGLPESRIHGRDAAADGESAAVCGVELQGIAELRAAARHGEEKLEALRQEIRRLTEAAPAAAARS</sequence>
<accession>A0ABN9R4Q7</accession>
<evidence type="ECO:0000313" key="4">
    <source>
        <dbReference type="Proteomes" id="UP001189429"/>
    </source>
</evidence>
<reference evidence="3" key="1">
    <citation type="submission" date="2023-10" db="EMBL/GenBank/DDBJ databases">
        <authorList>
            <person name="Chen Y."/>
            <person name="Shah S."/>
            <person name="Dougan E. K."/>
            <person name="Thang M."/>
            <person name="Chan C."/>
        </authorList>
    </citation>
    <scope>NUCLEOTIDE SEQUENCE [LARGE SCALE GENOMIC DNA]</scope>
</reference>
<comment type="caution">
    <text evidence="3">The sequence shown here is derived from an EMBL/GenBank/DDBJ whole genome shotgun (WGS) entry which is preliminary data.</text>
</comment>
<feature type="region of interest" description="Disordered" evidence="2">
    <location>
        <begin position="171"/>
        <end position="200"/>
    </location>
</feature>
<feature type="coiled-coil region" evidence="1">
    <location>
        <begin position="219"/>
        <end position="253"/>
    </location>
</feature>
<evidence type="ECO:0000256" key="1">
    <source>
        <dbReference type="SAM" id="Coils"/>
    </source>
</evidence>